<feature type="signal peptide" evidence="1">
    <location>
        <begin position="1"/>
        <end position="24"/>
    </location>
</feature>
<evidence type="ECO:0000313" key="3">
    <source>
        <dbReference type="Proteomes" id="UP000186953"/>
    </source>
</evidence>
<dbReference type="EMBL" id="FTMA01000001">
    <property type="protein sequence ID" value="SIQ14797.1"/>
    <property type="molecule type" value="Genomic_DNA"/>
</dbReference>
<dbReference type="AlphaFoldDB" id="A0A1N6QDX3"/>
<name>A0A1N6QDX3_9FLAO</name>
<feature type="chain" id="PRO_5012613664" evidence="1">
    <location>
        <begin position="25"/>
        <end position="599"/>
    </location>
</feature>
<dbReference type="Proteomes" id="UP000186953">
    <property type="component" value="Unassembled WGS sequence"/>
</dbReference>
<gene>
    <name evidence="2" type="ORF">SAMN05421797_101857</name>
</gene>
<dbReference type="GO" id="GO:0005509">
    <property type="term" value="F:calcium ion binding"/>
    <property type="evidence" value="ECO:0007669"/>
    <property type="project" value="InterPro"/>
</dbReference>
<dbReference type="STRING" id="228959.SAMN05421797_101857"/>
<dbReference type="InterPro" id="IPR028974">
    <property type="entry name" value="TSP_type-3_rpt"/>
</dbReference>
<protein>
    <submittedName>
        <fullName evidence="2">Uncharacterized protein</fullName>
    </submittedName>
</protein>
<reference evidence="3" key="1">
    <citation type="submission" date="2017-01" db="EMBL/GenBank/DDBJ databases">
        <authorList>
            <person name="Varghese N."/>
            <person name="Submissions S."/>
        </authorList>
    </citation>
    <scope>NUCLEOTIDE SEQUENCE [LARGE SCALE GENOMIC DNA]</scope>
    <source>
        <strain evidence="3">DSM 15366</strain>
    </source>
</reference>
<accession>A0A1N6QDX3</accession>
<dbReference type="OrthoDB" id="9805017at2"/>
<keyword evidence="1" id="KW-0732">Signal</keyword>
<evidence type="ECO:0000313" key="2">
    <source>
        <dbReference type="EMBL" id="SIQ14797.1"/>
    </source>
</evidence>
<dbReference type="RefSeq" id="WP_143744053.1">
    <property type="nucleotide sequence ID" value="NZ_FTMA01000001.1"/>
</dbReference>
<evidence type="ECO:0000256" key="1">
    <source>
        <dbReference type="SAM" id="SignalP"/>
    </source>
</evidence>
<sequence>MSLFNTSIVISLYTVLMFCAIGSAQNVTDDFSSGNYTGGANWLSNWSESDSGGASGGYIRVSSQQLRFNYLWNETIQRSTNIATATSATLSLDWSSSNLSLNKDLDIQISNGSGGFTHIGSVGGLGISSGTFSFDISAYISANTTIKIGNDEVSSGNWSNSNATVLLDNIVIAITSVPVPVPNDNDGDLIVDALDLDDDNDGIPDVLEYCSTTELSDLPSINAGGDRTISYTHTDTGYLQFDFMTLDNSFQFSVNGTNIHNRILQFESGAYNSGTEVLMRTAVGGNLLYSPWVVNTNGLPRIRLIIGEEGQVQVYATRNSNSTALELLVTSDGSLFNTLPWVAGSANNFLLTNPDEGGPEGLTGNLFLGVICDTDGDGISNKFDLDSDNDGIYDVVESGALSISGVNDADNNGVIDGNILDFGINGLHDSLEDADTFTPELEYTISDSDSDLDYDAFEIDADNDQCFDVVEAGYTDGDNDGILGSSPVTVDPDNGLVTSGVDGYTTPGDFDANGVFDFQEAGAILSVTTQPVDQQVLVGNTASFTVVANNGNIYQWQVSTNGGVSYNKVTDGPEYSGSQSATLNVIEPQPNKNQYVYRV</sequence>
<keyword evidence="3" id="KW-1185">Reference proteome</keyword>
<proteinExistence type="predicted"/>
<dbReference type="SUPFAM" id="SSF103647">
    <property type="entry name" value="TSP type-3 repeat"/>
    <property type="match status" value="2"/>
</dbReference>
<organism evidence="2 3">
    <name type="scientific">Maribacter ulvicola</name>
    <dbReference type="NCBI Taxonomy" id="228959"/>
    <lineage>
        <taxon>Bacteria</taxon>
        <taxon>Pseudomonadati</taxon>
        <taxon>Bacteroidota</taxon>
        <taxon>Flavobacteriia</taxon>
        <taxon>Flavobacteriales</taxon>
        <taxon>Flavobacteriaceae</taxon>
        <taxon>Maribacter</taxon>
    </lineage>
</organism>
<dbReference type="Gene3D" id="4.10.1080.10">
    <property type="entry name" value="TSP type-3 repeat"/>
    <property type="match status" value="1"/>
</dbReference>